<organism evidence="1 2">
    <name type="scientific">Lentzea flaviverrucosa</name>
    <dbReference type="NCBI Taxonomy" id="200379"/>
    <lineage>
        <taxon>Bacteria</taxon>
        <taxon>Bacillati</taxon>
        <taxon>Actinomycetota</taxon>
        <taxon>Actinomycetes</taxon>
        <taxon>Pseudonocardiales</taxon>
        <taxon>Pseudonocardiaceae</taxon>
        <taxon>Lentzea</taxon>
    </lineage>
</organism>
<name>A0A1H9XSD0_9PSEU</name>
<dbReference type="Proteomes" id="UP000199028">
    <property type="component" value="Unassembled WGS sequence"/>
</dbReference>
<sequence length="218" mass="24002">MRLSRHTEAAHSRYQYRHCPRTAGFVATLNVLNPHCRNCVRSLRSTRKVGDFRRVEFYAARSLGAAVPPRREVIVMLPQVIKCSKSLARFSVFFAIALLVPVSVNLTAPETARAQGCIPSSPQVCPVMRLTVNARNSTPSALYVGIQNQAPARVNAASTRANIGMTNTGDNALVEVFDVRGTLIHYNHYVVPRTISNRVTVNVVQTVHGGVAIYFSEN</sequence>
<protein>
    <submittedName>
        <fullName evidence="1">Uncharacterized protein</fullName>
    </submittedName>
</protein>
<dbReference type="EMBL" id="FOFT01000017">
    <property type="protein sequence ID" value="SES49060.1"/>
    <property type="molecule type" value="Genomic_DNA"/>
</dbReference>
<reference evidence="2" key="1">
    <citation type="submission" date="2016-10" db="EMBL/GenBank/DDBJ databases">
        <authorList>
            <person name="Varghese N."/>
            <person name="Submissions S."/>
        </authorList>
    </citation>
    <scope>NUCLEOTIDE SEQUENCE [LARGE SCALE GENOMIC DNA]</scope>
    <source>
        <strain evidence="2">CGMCC 4.578</strain>
    </source>
</reference>
<keyword evidence="2" id="KW-1185">Reference proteome</keyword>
<gene>
    <name evidence="1" type="ORF">SAMN05216195_11757</name>
</gene>
<proteinExistence type="predicted"/>
<dbReference type="AlphaFoldDB" id="A0A1H9XSD0"/>
<accession>A0A1H9XSD0</accession>
<evidence type="ECO:0000313" key="1">
    <source>
        <dbReference type="EMBL" id="SES49060.1"/>
    </source>
</evidence>
<evidence type="ECO:0000313" key="2">
    <source>
        <dbReference type="Proteomes" id="UP000199028"/>
    </source>
</evidence>